<gene>
    <name evidence="1" type="ORF">PENNAL_c0953G07206</name>
</gene>
<protein>
    <submittedName>
        <fullName evidence="1">Uncharacterized protein</fullName>
    </submittedName>
</protein>
<sequence length="22" mass="2270">MGPEFANHAALEILSGLPADCL</sequence>
<evidence type="ECO:0000313" key="2">
    <source>
        <dbReference type="Proteomes" id="UP000191691"/>
    </source>
</evidence>
<dbReference type="AlphaFoldDB" id="A0A1V6TSU3"/>
<proteinExistence type="predicted"/>
<reference evidence="2" key="1">
    <citation type="journal article" date="2017" name="Nat. Microbiol.">
        <title>Global analysis of biosynthetic gene clusters reveals vast potential of secondary metabolite production in Penicillium species.</title>
        <authorList>
            <person name="Nielsen J.C."/>
            <person name="Grijseels S."/>
            <person name="Prigent S."/>
            <person name="Ji B."/>
            <person name="Dainat J."/>
            <person name="Nielsen K.F."/>
            <person name="Frisvad J.C."/>
            <person name="Workman M."/>
            <person name="Nielsen J."/>
        </authorList>
    </citation>
    <scope>NUCLEOTIDE SEQUENCE [LARGE SCALE GENOMIC DNA]</scope>
    <source>
        <strain evidence="2">IBT 13039</strain>
    </source>
</reference>
<feature type="non-terminal residue" evidence="1">
    <location>
        <position position="22"/>
    </location>
</feature>
<evidence type="ECO:0000313" key="1">
    <source>
        <dbReference type="EMBL" id="OQE29341.1"/>
    </source>
</evidence>
<comment type="caution">
    <text evidence="1">The sequence shown here is derived from an EMBL/GenBank/DDBJ whole genome shotgun (WGS) entry which is preliminary data.</text>
</comment>
<accession>A0A1V6TSU3</accession>
<organism evidence="1 2">
    <name type="scientific">Penicillium nalgiovense</name>
    <dbReference type="NCBI Taxonomy" id="60175"/>
    <lineage>
        <taxon>Eukaryota</taxon>
        <taxon>Fungi</taxon>
        <taxon>Dikarya</taxon>
        <taxon>Ascomycota</taxon>
        <taxon>Pezizomycotina</taxon>
        <taxon>Eurotiomycetes</taxon>
        <taxon>Eurotiomycetidae</taxon>
        <taxon>Eurotiales</taxon>
        <taxon>Aspergillaceae</taxon>
        <taxon>Penicillium</taxon>
    </lineage>
</organism>
<name>A0A1V6TSU3_PENNA</name>
<dbReference type="EMBL" id="MOOB01000953">
    <property type="protein sequence ID" value="OQE29341.1"/>
    <property type="molecule type" value="Genomic_DNA"/>
</dbReference>
<keyword evidence="2" id="KW-1185">Reference proteome</keyword>
<dbReference type="Proteomes" id="UP000191691">
    <property type="component" value="Unassembled WGS sequence"/>
</dbReference>